<organism evidence="2 3">
    <name type="scientific">Mycena pura</name>
    <dbReference type="NCBI Taxonomy" id="153505"/>
    <lineage>
        <taxon>Eukaryota</taxon>
        <taxon>Fungi</taxon>
        <taxon>Dikarya</taxon>
        <taxon>Basidiomycota</taxon>
        <taxon>Agaricomycotina</taxon>
        <taxon>Agaricomycetes</taxon>
        <taxon>Agaricomycetidae</taxon>
        <taxon>Agaricales</taxon>
        <taxon>Marasmiineae</taxon>
        <taxon>Mycenaceae</taxon>
        <taxon>Mycena</taxon>
    </lineage>
</organism>
<feature type="region of interest" description="Disordered" evidence="1">
    <location>
        <begin position="173"/>
        <end position="209"/>
    </location>
</feature>
<proteinExistence type="predicted"/>
<feature type="region of interest" description="Disordered" evidence="1">
    <location>
        <begin position="221"/>
        <end position="268"/>
    </location>
</feature>
<feature type="compositionally biased region" description="Low complexity" evidence="1">
    <location>
        <begin position="199"/>
        <end position="209"/>
    </location>
</feature>
<evidence type="ECO:0000256" key="1">
    <source>
        <dbReference type="SAM" id="MobiDB-lite"/>
    </source>
</evidence>
<reference evidence="2" key="1">
    <citation type="submission" date="2023-03" db="EMBL/GenBank/DDBJ databases">
        <title>Massive genome expansion in bonnet fungi (Mycena s.s.) driven by repeated elements and novel gene families across ecological guilds.</title>
        <authorList>
            <consortium name="Lawrence Berkeley National Laboratory"/>
            <person name="Harder C.B."/>
            <person name="Miyauchi S."/>
            <person name="Viragh M."/>
            <person name="Kuo A."/>
            <person name="Thoen E."/>
            <person name="Andreopoulos B."/>
            <person name="Lu D."/>
            <person name="Skrede I."/>
            <person name="Drula E."/>
            <person name="Henrissat B."/>
            <person name="Morin E."/>
            <person name="Kohler A."/>
            <person name="Barry K."/>
            <person name="LaButti K."/>
            <person name="Morin E."/>
            <person name="Salamov A."/>
            <person name="Lipzen A."/>
            <person name="Mereny Z."/>
            <person name="Hegedus B."/>
            <person name="Baldrian P."/>
            <person name="Stursova M."/>
            <person name="Weitz H."/>
            <person name="Taylor A."/>
            <person name="Grigoriev I.V."/>
            <person name="Nagy L.G."/>
            <person name="Martin F."/>
            <person name="Kauserud H."/>
        </authorList>
    </citation>
    <scope>NUCLEOTIDE SEQUENCE</scope>
    <source>
        <strain evidence="2">9144</strain>
    </source>
</reference>
<feature type="compositionally biased region" description="Basic and acidic residues" evidence="1">
    <location>
        <begin position="75"/>
        <end position="87"/>
    </location>
</feature>
<dbReference type="EMBL" id="JARJCW010000085">
    <property type="protein sequence ID" value="KAJ7196302.1"/>
    <property type="molecule type" value="Genomic_DNA"/>
</dbReference>
<gene>
    <name evidence="2" type="ORF">GGX14DRAFT_403501</name>
</gene>
<dbReference type="Proteomes" id="UP001219525">
    <property type="component" value="Unassembled WGS sequence"/>
</dbReference>
<protein>
    <submittedName>
        <fullName evidence="2">Uncharacterized protein</fullName>
    </submittedName>
</protein>
<dbReference type="AlphaFoldDB" id="A0AAD6UY21"/>
<sequence>MDSDKGEPTPQPSSDGGNSLTSGPHTSSEGPQPTAHIPTRDPSPPPPASVPQPTAVEESRRTRAPCGRYNGKRAAGVERWDLRDHAAGRKRGVGGIGEAAGDAGSERRATTGGRGGKLARQGRASDRSNKRLAAVDDAPGGQGVFRDAGRERLLAWDRRRILRDARTLREAGNGERRLAASGRRKWAAESSERREANGGKRAAGAAGGVDADGACRRGWREAATGSGQAVSGERRVTGSKWGGVATGNSGRRAAGGERGVSGAGSGRCGRVRRAAGGERVAIPNLVGIRGFQAKAFVAYSTTFYSNGLWPFRGRNLFWPCLVGIKILLNYYSLFPTRKNTLRVVVRRPPNIWGAYTGFRTSGTTAVSTRTPSPSLARLYQDPRQRGVTSFRLSSLPSMYEVADKRKSAFSEAAPDAVFAVAAVLCCGRCLTQRSRQSADFGRMLGAMLSMRLGVAVAALTRARRRGRCKSPFFNPPNGLTTVSQHPGTLSPPFSIALLDPAKHSNIFVFQLTIADDYKLNGSNLGCERRAPAPGRHTIRELSAPAGMNRCRVVNSRETGHLQAQLGTVVHRCDQDLLLCARGLRFFIVDLVPLPVETNEHSYSTNFNDSLVIFQTFLNSLHLSYSGPDELMDVDQTGPFTAGLAVYVSEQRQGTHSSAQPAEAVDAVSPAATGSFKLAVTRCNTRTVFRTELKSHSHLRWYRIPVGGFQRRPMCDKQAGWWGITMLRKKLEKRVRTSKGVRAGQAVTKDTILLNSLGLFDNVKSADERFLDTAKQVGPVLPFMAPLATIH</sequence>
<accession>A0AAD6UY21</accession>
<feature type="region of interest" description="Disordered" evidence="1">
    <location>
        <begin position="1"/>
        <end position="138"/>
    </location>
</feature>
<feature type="compositionally biased region" description="Polar residues" evidence="1">
    <location>
        <begin position="12"/>
        <end position="31"/>
    </location>
</feature>
<comment type="caution">
    <text evidence="2">The sequence shown here is derived from an EMBL/GenBank/DDBJ whole genome shotgun (WGS) entry which is preliminary data.</text>
</comment>
<evidence type="ECO:0000313" key="3">
    <source>
        <dbReference type="Proteomes" id="UP001219525"/>
    </source>
</evidence>
<evidence type="ECO:0000313" key="2">
    <source>
        <dbReference type="EMBL" id="KAJ7196302.1"/>
    </source>
</evidence>
<feature type="compositionally biased region" description="Gly residues" evidence="1">
    <location>
        <begin position="256"/>
        <end position="267"/>
    </location>
</feature>
<name>A0AAD6UY21_9AGAR</name>
<feature type="compositionally biased region" description="Pro residues" evidence="1">
    <location>
        <begin position="41"/>
        <end position="50"/>
    </location>
</feature>
<feature type="compositionally biased region" description="Basic and acidic residues" evidence="1">
    <location>
        <begin position="186"/>
        <end position="198"/>
    </location>
</feature>
<keyword evidence="3" id="KW-1185">Reference proteome</keyword>